<gene>
    <name evidence="2" type="ORF">HAND1043_LOCUS3660</name>
</gene>
<reference evidence="2" key="1">
    <citation type="submission" date="2021-01" db="EMBL/GenBank/DDBJ databases">
        <authorList>
            <person name="Corre E."/>
            <person name="Pelletier E."/>
            <person name="Niang G."/>
            <person name="Scheremetjew M."/>
            <person name="Finn R."/>
            <person name="Kale V."/>
            <person name="Holt S."/>
            <person name="Cochrane G."/>
            <person name="Meng A."/>
            <person name="Brown T."/>
            <person name="Cohen L."/>
        </authorList>
    </citation>
    <scope>NUCLEOTIDE SEQUENCE</scope>
    <source>
        <strain evidence="2">CCMP441</strain>
    </source>
</reference>
<evidence type="ECO:0000313" key="2">
    <source>
        <dbReference type="EMBL" id="CAD8737168.1"/>
    </source>
</evidence>
<evidence type="ECO:0000256" key="1">
    <source>
        <dbReference type="SAM" id="MobiDB-lite"/>
    </source>
</evidence>
<accession>A0A7S0TJ69</accession>
<feature type="compositionally biased region" description="Low complexity" evidence="1">
    <location>
        <begin position="15"/>
        <end position="25"/>
    </location>
</feature>
<sequence length="142" mass="14990">MPAVPPPPPAPPRPYNHSSSSSSLFPRKSRSSCLLLLRAPVSTSKLSSPPAIKGELLLTTFALACRTSTICPEMVVFRVPAATLLAMMSKLPTLIPSAPLRVANDLLTPLNCSTPATTLVVHPPTHPASSVHAGTSRSVWSY</sequence>
<proteinExistence type="predicted"/>
<feature type="region of interest" description="Disordered" evidence="1">
    <location>
        <begin position="1"/>
        <end position="25"/>
    </location>
</feature>
<dbReference type="AlphaFoldDB" id="A0A7S0TJ69"/>
<organism evidence="2">
    <name type="scientific">Hemiselmis andersenii</name>
    <name type="common">Cryptophyte alga</name>
    <dbReference type="NCBI Taxonomy" id="464988"/>
    <lineage>
        <taxon>Eukaryota</taxon>
        <taxon>Cryptophyceae</taxon>
        <taxon>Cryptomonadales</taxon>
        <taxon>Hemiselmidaceae</taxon>
        <taxon>Hemiselmis</taxon>
    </lineage>
</organism>
<feature type="compositionally biased region" description="Pro residues" evidence="1">
    <location>
        <begin position="1"/>
        <end position="14"/>
    </location>
</feature>
<protein>
    <submittedName>
        <fullName evidence="2">Uncharacterized protein</fullName>
    </submittedName>
</protein>
<dbReference type="EMBL" id="HBFK01006112">
    <property type="protein sequence ID" value="CAD8737168.1"/>
    <property type="molecule type" value="Transcribed_RNA"/>
</dbReference>
<name>A0A7S0TJ69_HEMAN</name>